<proteinExistence type="predicted"/>
<evidence type="ECO:0000313" key="2">
    <source>
        <dbReference type="EMBL" id="NYF56884.1"/>
    </source>
</evidence>
<sequence length="315" mass="31132">MVDPPVTDVELEQLNTKARGIMYGLSSELQQAQVMLQKPPAVRPPKQTDNPDVYGGSQAPIIPPIVPVPLTASSPSASHRSAKVTKPVQVPTAPTVGPVLGGASTGLVGAPSSGLPVTPPTGPGSPSPGVVLPSSVPPINGVSGRAGVTRSPMGESGAANQSSAAGKNEGPHSTRPTLGRPMPPGGLIGGAPGMALGQPSGTAPARRVNPVGGVIGGGGAGTAPTGAAGSRPRGGRGNQIGGVHGFSPLGGAPGYGSGFSGGVPGRTGRREQADEQSRVWDPDHPWETEEGVNPVVLPPQDEGPIDPGPAIGFNR</sequence>
<name>A0ABX2RK49_9ACTN</name>
<feature type="compositionally biased region" description="Low complexity" evidence="1">
    <location>
        <begin position="222"/>
        <end position="231"/>
    </location>
</feature>
<gene>
    <name evidence="2" type="ORF">HDA35_002715</name>
</gene>
<organism evidence="2 3">
    <name type="scientific">Micromonospora purpureochromogenes</name>
    <dbReference type="NCBI Taxonomy" id="47872"/>
    <lineage>
        <taxon>Bacteria</taxon>
        <taxon>Bacillati</taxon>
        <taxon>Actinomycetota</taxon>
        <taxon>Actinomycetes</taxon>
        <taxon>Micromonosporales</taxon>
        <taxon>Micromonosporaceae</taxon>
        <taxon>Micromonospora</taxon>
    </lineage>
</organism>
<feature type="compositionally biased region" description="Basic and acidic residues" evidence="1">
    <location>
        <begin position="268"/>
        <end position="287"/>
    </location>
</feature>
<dbReference type="EMBL" id="JACCCQ010000001">
    <property type="protein sequence ID" value="NYF56884.1"/>
    <property type="molecule type" value="Genomic_DNA"/>
</dbReference>
<comment type="caution">
    <text evidence="2">The sequence shown here is derived from an EMBL/GenBank/DDBJ whole genome shotgun (WGS) entry which is preliminary data.</text>
</comment>
<accession>A0ABX2RK49</accession>
<feature type="region of interest" description="Disordered" evidence="1">
    <location>
        <begin position="40"/>
        <end position="60"/>
    </location>
</feature>
<feature type="compositionally biased region" description="Pro residues" evidence="1">
    <location>
        <begin position="117"/>
        <end position="126"/>
    </location>
</feature>
<feature type="compositionally biased region" description="Low complexity" evidence="1">
    <location>
        <begin position="127"/>
        <end position="138"/>
    </location>
</feature>
<protein>
    <submittedName>
        <fullName evidence="2">Uncharacterized protein</fullName>
    </submittedName>
</protein>
<feature type="compositionally biased region" description="Gly residues" evidence="1">
    <location>
        <begin position="235"/>
        <end position="244"/>
    </location>
</feature>
<feature type="compositionally biased region" description="Gly residues" evidence="1">
    <location>
        <begin position="251"/>
        <end position="265"/>
    </location>
</feature>
<feature type="region of interest" description="Disordered" evidence="1">
    <location>
        <begin position="104"/>
        <end position="315"/>
    </location>
</feature>
<keyword evidence="3" id="KW-1185">Reference proteome</keyword>
<dbReference type="Proteomes" id="UP000631553">
    <property type="component" value="Unassembled WGS sequence"/>
</dbReference>
<evidence type="ECO:0000313" key="3">
    <source>
        <dbReference type="Proteomes" id="UP000631553"/>
    </source>
</evidence>
<evidence type="ECO:0000256" key="1">
    <source>
        <dbReference type="SAM" id="MobiDB-lite"/>
    </source>
</evidence>
<reference evidence="2 3" key="1">
    <citation type="submission" date="2020-07" db="EMBL/GenBank/DDBJ databases">
        <title>Sequencing the genomes of 1000 actinobacteria strains.</title>
        <authorList>
            <person name="Klenk H.-P."/>
        </authorList>
    </citation>
    <scope>NUCLEOTIDE SEQUENCE [LARGE SCALE GENOMIC DNA]</scope>
    <source>
        <strain evidence="2 3">DSM 43814</strain>
    </source>
</reference>